<organism evidence="3 4">
    <name type="scientific">Candidatus Nucleicultrix amoebiphila FS5</name>
    <dbReference type="NCBI Taxonomy" id="1414854"/>
    <lineage>
        <taxon>Bacteria</taxon>
        <taxon>Pseudomonadati</taxon>
        <taxon>Pseudomonadota</taxon>
        <taxon>Alphaproteobacteria</taxon>
        <taxon>Holosporales</taxon>
        <taxon>Candidatus Nucleicultricaceae</taxon>
        <taxon>Candidatus Nucleicultrix</taxon>
    </lineage>
</organism>
<dbReference type="OrthoDB" id="7161698at2"/>
<keyword evidence="4" id="KW-1185">Reference proteome</keyword>
<name>A0A1W6N4C3_9PROT</name>
<dbReference type="PANTHER" id="PTHR41317:SF1">
    <property type="entry name" value="PD-(D_E)XK NUCLEASE FAMILY TRANSPOSASE"/>
    <property type="match status" value="1"/>
</dbReference>
<dbReference type="STRING" id="1414854.GQ61_04060"/>
<accession>A0A1W6N4C3</accession>
<dbReference type="KEGG" id="naf:GQ61_04060"/>
<keyword evidence="2" id="KW-0732">Signal</keyword>
<dbReference type="EMBL" id="CP008743">
    <property type="protein sequence ID" value="ARN84621.1"/>
    <property type="molecule type" value="Genomic_DNA"/>
</dbReference>
<evidence type="ECO:0000313" key="3">
    <source>
        <dbReference type="EMBL" id="ARN84621.1"/>
    </source>
</evidence>
<dbReference type="Proteomes" id="UP000237351">
    <property type="component" value="Chromosome"/>
</dbReference>
<evidence type="ECO:0000256" key="1">
    <source>
        <dbReference type="SAM" id="MobiDB-lite"/>
    </source>
</evidence>
<feature type="signal peptide" evidence="2">
    <location>
        <begin position="1"/>
        <end position="22"/>
    </location>
</feature>
<gene>
    <name evidence="3" type="ORF">GQ61_04060</name>
</gene>
<protein>
    <recommendedName>
        <fullName evidence="5">Rpn family recombination-promoting nuclease/putative transposase</fullName>
    </recommendedName>
</protein>
<evidence type="ECO:0008006" key="5">
    <source>
        <dbReference type="Google" id="ProtNLM"/>
    </source>
</evidence>
<feature type="region of interest" description="Disordered" evidence="1">
    <location>
        <begin position="342"/>
        <end position="401"/>
    </location>
</feature>
<dbReference type="RefSeq" id="WP_085784071.1">
    <property type="nucleotide sequence ID" value="NZ_CP008743.1"/>
</dbReference>
<dbReference type="NCBIfam" id="TIGR01784">
    <property type="entry name" value="T_den_put_tspse"/>
    <property type="match status" value="1"/>
</dbReference>
<reference evidence="3 4" key="1">
    <citation type="submission" date="2014-06" db="EMBL/GenBank/DDBJ databases">
        <title>The genome of the endonuclear symbiont Nucleicultrix amoebiphila.</title>
        <authorList>
            <person name="Schulz F."/>
            <person name="Horn M."/>
        </authorList>
    </citation>
    <scope>NUCLEOTIDE SEQUENCE [LARGE SCALE GENOMIC DNA]</scope>
    <source>
        <strain evidence="3 4">FS5</strain>
    </source>
</reference>
<evidence type="ECO:0000313" key="4">
    <source>
        <dbReference type="Proteomes" id="UP000237351"/>
    </source>
</evidence>
<dbReference type="PANTHER" id="PTHR41317">
    <property type="entry name" value="PD-(D_E)XK NUCLEASE FAMILY TRANSPOSASE"/>
    <property type="match status" value="1"/>
</dbReference>
<feature type="chain" id="PRO_5012077279" description="Rpn family recombination-promoting nuclease/putative transposase" evidence="2">
    <location>
        <begin position="23"/>
        <end position="443"/>
    </location>
</feature>
<dbReference type="Pfam" id="PF12784">
    <property type="entry name" value="PDDEXK_2"/>
    <property type="match status" value="1"/>
</dbReference>
<evidence type="ECO:0000256" key="2">
    <source>
        <dbReference type="SAM" id="SignalP"/>
    </source>
</evidence>
<dbReference type="Gene3D" id="6.10.250.1010">
    <property type="match status" value="1"/>
</dbReference>
<proteinExistence type="predicted"/>
<dbReference type="AlphaFoldDB" id="A0A1W6N4C3"/>
<dbReference type="InterPro" id="IPR010106">
    <property type="entry name" value="RpnA"/>
</dbReference>
<sequence>MKQSIKVCLFLCMGIYSLHGAAAEASALAEVLLNGVTKGGAKVVKKRPAVHSSSVPLFKNSTVNVQRGGGLKKWSQEFNQRPLHVTGNVRQEFITLEEDADKYFFPPVSFEDPLGDMGFKKLFSTPKNTTMIIKVLNELLNLQGDDRIRNISFHDKEFMPDKKEGKRGIVDVYCRDHLNRGFVVEMQKDKDYHYLNRAQNYLAKAYTSQFNPESTDYDKGQPFYLISFVNHILFPNEKGYLSRHKTVHTGSHHCYLDKMQYVFVELPKFDKVNGRIETALDEFLYLLKNMRKISAYPSKSHVFEVYETMDKKNWSDADLRVATKMRDLRRLDEIKEEEYKKAMEEAGAADEKARAADEKARTAEESLRQSEEKSKVAEEKSKVAEEKSKVAEEKSKAAEEKLSQMNIDTALKLITFKLSTLQISEATGLQATEIEKLRVHAKK</sequence>